<sequence length="49" mass="5860">MVSFCGRISIAGHTRGYKQKHWRKHRDRFGDLFLSPFRRRRGERNDGIG</sequence>
<gene>
    <name evidence="1" type="ORF">PM001_LOCUS7979</name>
</gene>
<evidence type="ECO:0000313" key="1">
    <source>
        <dbReference type="EMBL" id="CAK7922808.1"/>
    </source>
</evidence>
<name>A0AAV1TPC3_9STRA</name>
<dbReference type="AlphaFoldDB" id="A0AAV1TPC3"/>
<proteinExistence type="predicted"/>
<dbReference type="Proteomes" id="UP001162060">
    <property type="component" value="Unassembled WGS sequence"/>
</dbReference>
<protein>
    <submittedName>
        <fullName evidence="1">Uncharacterized protein</fullName>
    </submittedName>
</protein>
<comment type="caution">
    <text evidence="1">The sequence shown here is derived from an EMBL/GenBank/DDBJ whole genome shotgun (WGS) entry which is preliminary data.</text>
</comment>
<dbReference type="EMBL" id="CAKLBY020000066">
    <property type="protein sequence ID" value="CAK7922808.1"/>
    <property type="molecule type" value="Genomic_DNA"/>
</dbReference>
<accession>A0AAV1TPC3</accession>
<evidence type="ECO:0000313" key="2">
    <source>
        <dbReference type="Proteomes" id="UP001162060"/>
    </source>
</evidence>
<reference evidence="1" key="1">
    <citation type="submission" date="2024-01" db="EMBL/GenBank/DDBJ databases">
        <authorList>
            <person name="Webb A."/>
        </authorList>
    </citation>
    <scope>NUCLEOTIDE SEQUENCE</scope>
    <source>
        <strain evidence="1">Pm1</strain>
    </source>
</reference>
<organism evidence="1 2">
    <name type="scientific">Peronospora matthiolae</name>
    <dbReference type="NCBI Taxonomy" id="2874970"/>
    <lineage>
        <taxon>Eukaryota</taxon>
        <taxon>Sar</taxon>
        <taxon>Stramenopiles</taxon>
        <taxon>Oomycota</taxon>
        <taxon>Peronosporomycetes</taxon>
        <taxon>Peronosporales</taxon>
        <taxon>Peronosporaceae</taxon>
        <taxon>Peronospora</taxon>
    </lineage>
</organism>